<gene>
    <name evidence="1" type="ORF">NCTC13532_04087</name>
</gene>
<dbReference type="Proteomes" id="UP000254282">
    <property type="component" value="Unassembled WGS sequence"/>
</dbReference>
<protein>
    <submittedName>
        <fullName evidence="1">RHS repeat-associated core domain</fullName>
    </submittedName>
</protein>
<dbReference type="Gene3D" id="2.180.10.10">
    <property type="entry name" value="RHS repeat-associated core"/>
    <property type="match status" value="1"/>
</dbReference>
<dbReference type="InterPro" id="IPR022385">
    <property type="entry name" value="Rhs_assc_core"/>
</dbReference>
<evidence type="ECO:0000313" key="1">
    <source>
        <dbReference type="EMBL" id="SUX48470.1"/>
    </source>
</evidence>
<dbReference type="EMBL" id="UFVR01000004">
    <property type="protein sequence ID" value="SUX48470.1"/>
    <property type="molecule type" value="Genomic_DNA"/>
</dbReference>
<proteinExistence type="predicted"/>
<accession>A0A381FPG8</accession>
<dbReference type="AlphaFoldDB" id="A0A381FPG8"/>
<dbReference type="NCBIfam" id="TIGR03696">
    <property type="entry name" value="Rhs_assc_core"/>
    <property type="match status" value="1"/>
</dbReference>
<evidence type="ECO:0000313" key="2">
    <source>
        <dbReference type="Proteomes" id="UP000254282"/>
    </source>
</evidence>
<reference evidence="1 2" key="1">
    <citation type="submission" date="2018-06" db="EMBL/GenBank/DDBJ databases">
        <authorList>
            <consortium name="Pathogen Informatics"/>
            <person name="Doyle S."/>
        </authorList>
    </citation>
    <scope>NUCLEOTIDE SEQUENCE [LARGE SCALE GENOMIC DNA]</scope>
    <source>
        <strain evidence="1 2">NCTC13532</strain>
    </source>
</reference>
<sequence length="309" mass="33995">MYDYGARFYMPDIGRWGVVDPLAEDMRRHSPYNYAFNNPINFVDPDGNAPYNPKDFYGKNSAFNDDFDPNTTIYGNGSFGGYKYYEMGFMYDGAGGNGADTYKGQEAYNVLQNFLNGGESSLSPWMQNYLDGNDFTDCCPGENDLLKGVVNGALGTLEDSFGLVGLGIKIIGGKEDLIPRLSTKDKTAELTGILLFAAMEPTPGGEISAGGKALKLKLTKYEKLADAFGTRSYIKEFSKTSPIQTRILFNDLTQGGVKKIINTPKGKIINATMPDGTIIQLRNFSTKSGNANHSTIQFIGSQNKWKFNY</sequence>
<name>A0A381FPG8_9FLAO</name>
<organism evidence="1 2">
    <name type="scientific">Chryseobacterium indoltheticum</name>
    <dbReference type="NCBI Taxonomy" id="254"/>
    <lineage>
        <taxon>Bacteria</taxon>
        <taxon>Pseudomonadati</taxon>
        <taxon>Bacteroidota</taxon>
        <taxon>Flavobacteriia</taxon>
        <taxon>Flavobacteriales</taxon>
        <taxon>Weeksellaceae</taxon>
        <taxon>Chryseobacterium group</taxon>
        <taxon>Chryseobacterium</taxon>
    </lineage>
</organism>